<feature type="modified residue" description="N6-(pyridoxal phosphate)lysine" evidence="5">
    <location>
        <position position="197"/>
    </location>
</feature>
<evidence type="ECO:0000259" key="6">
    <source>
        <dbReference type="Pfam" id="PF00266"/>
    </source>
</evidence>
<keyword evidence="7" id="KW-0808">Transferase</keyword>
<dbReference type="Proteomes" id="UP000186609">
    <property type="component" value="Chromosome"/>
</dbReference>
<dbReference type="AlphaFoldDB" id="A0A1P8JZX6"/>
<dbReference type="OrthoDB" id="9766472at2"/>
<dbReference type="Gene3D" id="3.40.640.10">
    <property type="entry name" value="Type I PLP-dependent aspartate aminotransferase-like (Major domain)"/>
    <property type="match status" value="1"/>
</dbReference>
<evidence type="ECO:0000256" key="1">
    <source>
        <dbReference type="ARBA" id="ARBA00001933"/>
    </source>
</evidence>
<dbReference type="InterPro" id="IPR000192">
    <property type="entry name" value="Aminotrans_V_dom"/>
</dbReference>
<dbReference type="GO" id="GO:0004760">
    <property type="term" value="F:L-serine-pyruvate transaminase activity"/>
    <property type="evidence" value="ECO:0007669"/>
    <property type="project" value="TreeGrafter"/>
</dbReference>
<dbReference type="GO" id="GO:0008453">
    <property type="term" value="F:alanine-glyoxylate transaminase activity"/>
    <property type="evidence" value="ECO:0007669"/>
    <property type="project" value="TreeGrafter"/>
</dbReference>
<feature type="binding site" evidence="4">
    <location>
        <position position="348"/>
    </location>
    <ligand>
        <name>substrate</name>
    </ligand>
</feature>
<dbReference type="Gene3D" id="3.90.1150.10">
    <property type="entry name" value="Aspartate Aminotransferase, domain 1"/>
    <property type="match status" value="1"/>
</dbReference>
<dbReference type="PANTHER" id="PTHR21152">
    <property type="entry name" value="AMINOTRANSFERASE CLASS V"/>
    <property type="match status" value="1"/>
</dbReference>
<evidence type="ECO:0000256" key="3">
    <source>
        <dbReference type="ARBA" id="ARBA00022898"/>
    </source>
</evidence>
<gene>
    <name evidence="7" type="ORF">RD110_20555</name>
</gene>
<comment type="similarity">
    <text evidence="2">Belongs to the class-V pyridoxal-phosphate-dependent aminotransferase family.</text>
</comment>
<evidence type="ECO:0000256" key="5">
    <source>
        <dbReference type="PIRSR" id="PIRSR000524-50"/>
    </source>
</evidence>
<keyword evidence="8" id="KW-1185">Reference proteome</keyword>
<comment type="cofactor">
    <cofactor evidence="1 5">
        <name>pyridoxal 5'-phosphate</name>
        <dbReference type="ChEBI" id="CHEBI:597326"/>
    </cofactor>
</comment>
<keyword evidence="7" id="KW-0032">Aminotransferase</keyword>
<dbReference type="InterPro" id="IPR024169">
    <property type="entry name" value="SP_NH2Trfase/AEP_transaminase"/>
</dbReference>
<name>A0A1P8JZX6_9BURK</name>
<evidence type="ECO:0000313" key="8">
    <source>
        <dbReference type="Proteomes" id="UP000186609"/>
    </source>
</evidence>
<dbReference type="GO" id="GO:0019265">
    <property type="term" value="P:glycine biosynthetic process, by transamination of glyoxylate"/>
    <property type="evidence" value="ECO:0007669"/>
    <property type="project" value="TreeGrafter"/>
</dbReference>
<dbReference type="RefSeq" id="WP_076201599.1">
    <property type="nucleotide sequence ID" value="NZ_CP019236.1"/>
</dbReference>
<dbReference type="KEGG" id="rhy:RD110_20555"/>
<accession>A0A1P8JZX6</accession>
<dbReference type="PANTHER" id="PTHR21152:SF40">
    <property type="entry name" value="ALANINE--GLYOXYLATE AMINOTRANSFERASE"/>
    <property type="match status" value="1"/>
</dbReference>
<keyword evidence="3 5" id="KW-0663">Pyridoxal phosphate</keyword>
<dbReference type="InterPro" id="IPR015422">
    <property type="entry name" value="PyrdxlP-dep_Trfase_small"/>
</dbReference>
<evidence type="ECO:0000313" key="7">
    <source>
        <dbReference type="EMBL" id="APW39310.1"/>
    </source>
</evidence>
<organism evidence="7 8">
    <name type="scientific">Rhodoferax koreensis</name>
    <dbReference type="NCBI Taxonomy" id="1842727"/>
    <lineage>
        <taxon>Bacteria</taxon>
        <taxon>Pseudomonadati</taxon>
        <taxon>Pseudomonadota</taxon>
        <taxon>Betaproteobacteria</taxon>
        <taxon>Burkholderiales</taxon>
        <taxon>Comamonadaceae</taxon>
        <taxon>Rhodoferax</taxon>
    </lineage>
</organism>
<dbReference type="EMBL" id="CP019236">
    <property type="protein sequence ID" value="APW39310.1"/>
    <property type="molecule type" value="Genomic_DNA"/>
</dbReference>
<evidence type="ECO:0000256" key="2">
    <source>
        <dbReference type="ARBA" id="ARBA00009236"/>
    </source>
</evidence>
<dbReference type="STRING" id="1842727.RD110_20555"/>
<sequence>MPGLLPQVDPQGLLEYSVVYTDRALNHMSQSFQGVMRDISGVLKQVYHAHAVALVPGSGTFGMEAVARQFAGGQKVLVLRNGWFSYRWTQIFEMGRIPSDATVLKAHRQGSHKQSPFAPAPIEEVLATIAAERPAVVFAPHVETASGMILPDSYLRAVADAVHAVGGLFVLDCIASGAIWVDMAATGVDVLISAPQKGWSSSPCCALVMLSPLARERIEHTTSSSFACDLKKWLQIMEAYEKGGHAYHATMPTDALARLRDVMLETRDYGFEKLRAEQQALGEQVRALLVARGFPSVAAAGFQAPGVVVSYTEDPEIQSSKKFLGQGLQTAAGVPLQCDEGADFQTFRIGLFGLEKLHNPQRSVDFLARALDQIQAPQRAAARPAAEMAR</sequence>
<dbReference type="InterPro" id="IPR015421">
    <property type="entry name" value="PyrdxlP-dep_Trfase_major"/>
</dbReference>
<protein>
    <submittedName>
        <fullName evidence="7">Class V aminotransferase</fullName>
    </submittedName>
</protein>
<proteinExistence type="inferred from homology"/>
<reference evidence="7 8" key="1">
    <citation type="submission" date="2017-01" db="EMBL/GenBank/DDBJ databases">
        <authorList>
            <person name="Mah S.A."/>
            <person name="Swanson W.J."/>
            <person name="Moy G.W."/>
            <person name="Vacquier V.D."/>
        </authorList>
    </citation>
    <scope>NUCLEOTIDE SEQUENCE [LARGE SCALE GENOMIC DNA]</scope>
    <source>
        <strain evidence="7 8">DCY110</strain>
    </source>
</reference>
<evidence type="ECO:0000256" key="4">
    <source>
        <dbReference type="PIRSR" id="PIRSR000524-1"/>
    </source>
</evidence>
<dbReference type="PIRSF" id="PIRSF000524">
    <property type="entry name" value="SPT"/>
    <property type="match status" value="1"/>
</dbReference>
<dbReference type="InterPro" id="IPR015424">
    <property type="entry name" value="PyrdxlP-dep_Trfase"/>
</dbReference>
<dbReference type="Pfam" id="PF00266">
    <property type="entry name" value="Aminotran_5"/>
    <property type="match status" value="1"/>
</dbReference>
<dbReference type="SUPFAM" id="SSF53383">
    <property type="entry name" value="PLP-dependent transferases"/>
    <property type="match status" value="1"/>
</dbReference>
<feature type="domain" description="Aminotransferase class V" evidence="6">
    <location>
        <begin position="22"/>
        <end position="297"/>
    </location>
</feature>